<dbReference type="RefSeq" id="WP_012302892.1">
    <property type="nucleotide sequence ID" value="NC_010424.1"/>
</dbReference>
<accession>B1I5K7</accession>
<dbReference type="OrthoDB" id="9789361at2"/>
<dbReference type="Pfam" id="PF03787">
    <property type="entry name" value="RAMPs"/>
    <property type="match status" value="1"/>
</dbReference>
<evidence type="ECO:0000256" key="1">
    <source>
        <dbReference type="ARBA" id="ARBA00023118"/>
    </source>
</evidence>
<evidence type="ECO:0000313" key="4">
    <source>
        <dbReference type="Proteomes" id="UP000008544"/>
    </source>
</evidence>
<dbReference type="eggNOG" id="COG1336">
    <property type="taxonomic scope" value="Bacteria"/>
</dbReference>
<keyword evidence="4" id="KW-1185">Reference proteome</keyword>
<evidence type="ECO:0000313" key="3">
    <source>
        <dbReference type="EMBL" id="ACA60316.1"/>
    </source>
</evidence>
<dbReference type="STRING" id="477974.Daud_1820"/>
<gene>
    <name evidence="3" type="ordered locus">Daud_1820</name>
</gene>
<dbReference type="EMBL" id="CP000860">
    <property type="protein sequence ID" value="ACA60316.1"/>
    <property type="molecule type" value="Genomic_DNA"/>
</dbReference>
<dbReference type="NCBIfam" id="TIGR02580">
    <property type="entry name" value="cas_RAMP_Cmr4"/>
    <property type="match status" value="1"/>
</dbReference>
<evidence type="ECO:0000259" key="2">
    <source>
        <dbReference type="Pfam" id="PF03787"/>
    </source>
</evidence>
<dbReference type="PANTHER" id="PTHR36700">
    <property type="entry name" value="CRISPR SYSTEM CMR SUBUNIT CMR4"/>
    <property type="match status" value="1"/>
</dbReference>
<keyword evidence="1" id="KW-0051">Antiviral defense</keyword>
<dbReference type="InterPro" id="IPR013410">
    <property type="entry name" value="CRISPR-assoc_RAMP_Cmr4"/>
</dbReference>
<dbReference type="HOGENOM" id="CLU_047795_0_0_9"/>
<reference evidence="4" key="1">
    <citation type="submission" date="2007-10" db="EMBL/GenBank/DDBJ databases">
        <title>Complete sequence of chromosome of Desulforudis audaxviator MP104C.</title>
        <authorList>
            <person name="Copeland A."/>
            <person name="Lucas S."/>
            <person name="Lapidus A."/>
            <person name="Barry K."/>
            <person name="Glavina del Rio T."/>
            <person name="Dalin E."/>
            <person name="Tice H."/>
            <person name="Bruce D."/>
            <person name="Pitluck S."/>
            <person name="Lowry S.R."/>
            <person name="Larimer F."/>
            <person name="Land M.L."/>
            <person name="Hauser L."/>
            <person name="Kyrpides N."/>
            <person name="Ivanova N.N."/>
            <person name="Richardson P."/>
        </authorList>
    </citation>
    <scope>NUCLEOTIDE SEQUENCE [LARGE SCALE GENOMIC DNA]</scope>
    <source>
        <strain evidence="4">MP104C</strain>
    </source>
</reference>
<dbReference type="AlphaFoldDB" id="B1I5K7"/>
<dbReference type="GO" id="GO:0051607">
    <property type="term" value="P:defense response to virus"/>
    <property type="evidence" value="ECO:0007669"/>
    <property type="project" value="UniProtKB-KW"/>
</dbReference>
<organism evidence="3 4">
    <name type="scientific">Desulforudis audaxviator (strain MP104C)</name>
    <dbReference type="NCBI Taxonomy" id="477974"/>
    <lineage>
        <taxon>Bacteria</taxon>
        <taxon>Bacillati</taxon>
        <taxon>Bacillota</taxon>
        <taxon>Clostridia</taxon>
        <taxon>Thermoanaerobacterales</taxon>
        <taxon>Candidatus Desulforudaceae</taxon>
        <taxon>Candidatus Desulforudis</taxon>
    </lineage>
</organism>
<dbReference type="InterPro" id="IPR005537">
    <property type="entry name" value="RAMP_III_fam"/>
</dbReference>
<sequence>MTVEARLLFVYALSSLHAGTEQGVGVIDLPVAREKATGLPYLPGSSLKGVLRDACRDNEMRKKVFGPDADSAHEHAGSVQISDQRLLLLPVRSLKGTFAWVTSPYILRRFLRDAENVGVSSIPSGVPVPTLETSCLVSNDGSAIVLNNQVILEDLDLTAETNSDAREWAEWIDRQVFPDDTSGQEMLNARFCVVHDDVMSFLLDTATEVFARVRLREDAKTVETGGLWYEEALPAETVLAGLILANPVKAKPDEVFETFSGLMEKPLQLGGKATVGRGLCRLRMIGGN</sequence>
<dbReference type="Proteomes" id="UP000008544">
    <property type="component" value="Chromosome"/>
</dbReference>
<name>B1I5K7_DESAP</name>
<protein>
    <submittedName>
        <fullName evidence="3">CRISPR-associated RAMP protein, Cmr4 family</fullName>
    </submittedName>
</protein>
<feature type="domain" description="CRISPR type III-associated protein" evidence="2">
    <location>
        <begin position="11"/>
        <end position="280"/>
    </location>
</feature>
<reference evidence="3 4" key="2">
    <citation type="journal article" date="2008" name="Science">
        <title>Environmental genomics reveals a single-species ecosystem deep within Earth.</title>
        <authorList>
            <person name="Chivian D."/>
            <person name="Brodie E.L."/>
            <person name="Alm E.J."/>
            <person name="Culley D.E."/>
            <person name="Dehal P.S."/>
            <person name="Desantis T.Z."/>
            <person name="Gihring T.M."/>
            <person name="Lapidus A."/>
            <person name="Lin L.H."/>
            <person name="Lowry S.R."/>
            <person name="Moser D.P."/>
            <person name="Richardson P.M."/>
            <person name="Southam G."/>
            <person name="Wanger G."/>
            <person name="Pratt L.M."/>
            <person name="Andersen G.L."/>
            <person name="Hazen T.C."/>
            <person name="Brockman F.J."/>
            <person name="Arkin A.P."/>
            <person name="Onstott T.C."/>
        </authorList>
    </citation>
    <scope>NUCLEOTIDE SEQUENCE [LARGE SCALE GENOMIC DNA]</scope>
    <source>
        <strain evidence="3 4">MP104C</strain>
    </source>
</reference>
<dbReference type="PANTHER" id="PTHR36700:SF1">
    <property type="entry name" value="CRISPR SYSTEM CMR SUBUNIT CMR4"/>
    <property type="match status" value="1"/>
</dbReference>
<dbReference type="KEGG" id="dau:Daud_1820"/>
<proteinExistence type="predicted"/>